<dbReference type="EMBL" id="CP106882">
    <property type="protein sequence ID" value="UYG53904.1"/>
    <property type="molecule type" value="Genomic_DNA"/>
</dbReference>
<accession>A0ABY6GFW9</accession>
<dbReference type="RefSeq" id="WP_231043787.1">
    <property type="nucleotide sequence ID" value="NZ_CP106882.1"/>
</dbReference>
<keyword evidence="3" id="KW-1185">Reference proteome</keyword>
<evidence type="ECO:0000313" key="2">
    <source>
        <dbReference type="EMBL" id="UYG53904.1"/>
    </source>
</evidence>
<evidence type="ECO:0000256" key="1">
    <source>
        <dbReference type="SAM" id="MobiDB-lite"/>
    </source>
</evidence>
<name>A0ABY6GFW9_9BURK</name>
<protein>
    <submittedName>
        <fullName evidence="2">Uncharacterized protein</fullName>
    </submittedName>
</protein>
<keyword evidence="2" id="KW-0614">Plasmid</keyword>
<gene>
    <name evidence="2" type="ORF">M9799_18405</name>
</gene>
<sequence length="47" mass="4920">MTGLKANELVPGNYPARSTAQDRSRDQVQSELATALRGGALPVHGSV</sequence>
<organism evidence="2 3">
    <name type="scientific">Comamonas endophytica</name>
    <dbReference type="NCBI Taxonomy" id="2949090"/>
    <lineage>
        <taxon>Bacteria</taxon>
        <taxon>Pseudomonadati</taxon>
        <taxon>Pseudomonadota</taxon>
        <taxon>Betaproteobacteria</taxon>
        <taxon>Burkholderiales</taxon>
        <taxon>Comamonadaceae</taxon>
        <taxon>Comamonas</taxon>
    </lineage>
</organism>
<evidence type="ECO:0000313" key="3">
    <source>
        <dbReference type="Proteomes" id="UP001162800"/>
    </source>
</evidence>
<feature type="region of interest" description="Disordered" evidence="1">
    <location>
        <begin position="1"/>
        <end position="47"/>
    </location>
</feature>
<geneLocation type="plasmid" evidence="2 3">
    <name>unnamed1</name>
</geneLocation>
<dbReference type="Proteomes" id="UP001162800">
    <property type="component" value="Plasmid unnamed1"/>
</dbReference>
<proteinExistence type="predicted"/>
<reference evidence="2" key="1">
    <citation type="submission" date="2022-09" db="EMBL/GenBank/DDBJ databases">
        <title>The complete genome of Acidovorax sp. 5MLIR.</title>
        <authorList>
            <person name="Liu L."/>
            <person name="Yue J."/>
            <person name="Yang F."/>
            <person name="Yuan J."/>
            <person name="Li L."/>
        </authorList>
    </citation>
    <scope>NUCLEOTIDE SEQUENCE</scope>
    <source>
        <strain evidence="2">5MLIR</strain>
        <plasmid evidence="2">unnamed1</plasmid>
    </source>
</reference>